<dbReference type="EnsemblPlants" id="AET4Gv20625100.1">
    <property type="protein sequence ID" value="AET4Gv20625100.1"/>
    <property type="gene ID" value="AET4Gv20625100"/>
</dbReference>
<dbReference type="InterPro" id="IPR006740">
    <property type="entry name" value="DUF604"/>
</dbReference>
<evidence type="ECO:0000313" key="2">
    <source>
        <dbReference type="Proteomes" id="UP000015105"/>
    </source>
</evidence>
<keyword evidence="2" id="KW-1185">Reference proteome</keyword>
<reference evidence="1" key="4">
    <citation type="submission" date="2019-03" db="UniProtKB">
        <authorList>
            <consortium name="EnsemblPlants"/>
        </authorList>
    </citation>
    <scope>IDENTIFICATION</scope>
</reference>
<dbReference type="STRING" id="200361.A0A453INS3"/>
<reference evidence="1" key="3">
    <citation type="journal article" date="2017" name="Nature">
        <title>Genome sequence of the progenitor of the wheat D genome Aegilops tauschii.</title>
        <authorList>
            <person name="Luo M.C."/>
            <person name="Gu Y.Q."/>
            <person name="Puiu D."/>
            <person name="Wang H."/>
            <person name="Twardziok S.O."/>
            <person name="Deal K.R."/>
            <person name="Huo N."/>
            <person name="Zhu T."/>
            <person name="Wang L."/>
            <person name="Wang Y."/>
            <person name="McGuire P.E."/>
            <person name="Liu S."/>
            <person name="Long H."/>
            <person name="Ramasamy R.K."/>
            <person name="Rodriguez J.C."/>
            <person name="Van S.L."/>
            <person name="Yuan L."/>
            <person name="Wang Z."/>
            <person name="Xia Z."/>
            <person name="Xiao L."/>
            <person name="Anderson O.D."/>
            <person name="Ouyang S."/>
            <person name="Liang Y."/>
            <person name="Zimin A.V."/>
            <person name="Pertea G."/>
            <person name="Qi P."/>
            <person name="Bennetzen J.L."/>
            <person name="Dai X."/>
            <person name="Dawson M.W."/>
            <person name="Muller H.G."/>
            <person name="Kugler K."/>
            <person name="Rivarola-Duarte L."/>
            <person name="Spannagl M."/>
            <person name="Mayer K.F.X."/>
            <person name="Lu F.H."/>
            <person name="Bevan M.W."/>
            <person name="Leroy P."/>
            <person name="Li P."/>
            <person name="You F.M."/>
            <person name="Sun Q."/>
            <person name="Liu Z."/>
            <person name="Lyons E."/>
            <person name="Wicker T."/>
            <person name="Salzberg S.L."/>
            <person name="Devos K.M."/>
            <person name="Dvorak J."/>
        </authorList>
    </citation>
    <scope>NUCLEOTIDE SEQUENCE [LARGE SCALE GENOMIC DNA]</scope>
    <source>
        <strain evidence="1">cv. AL8/78</strain>
    </source>
</reference>
<organism evidence="1 2">
    <name type="scientific">Aegilops tauschii subsp. strangulata</name>
    <name type="common">Goatgrass</name>
    <dbReference type="NCBI Taxonomy" id="200361"/>
    <lineage>
        <taxon>Eukaryota</taxon>
        <taxon>Viridiplantae</taxon>
        <taxon>Streptophyta</taxon>
        <taxon>Embryophyta</taxon>
        <taxon>Tracheophyta</taxon>
        <taxon>Spermatophyta</taxon>
        <taxon>Magnoliopsida</taxon>
        <taxon>Liliopsida</taxon>
        <taxon>Poales</taxon>
        <taxon>Poaceae</taxon>
        <taxon>BOP clade</taxon>
        <taxon>Pooideae</taxon>
        <taxon>Triticodae</taxon>
        <taxon>Triticeae</taxon>
        <taxon>Triticinae</taxon>
        <taxon>Aegilops</taxon>
    </lineage>
</organism>
<proteinExistence type="predicted"/>
<sequence>MLHRFEPVDGVSGVGVRGDGGEGVVLEREMQMPATFMNWYGPADYKARAFNTKPLAHNQCERPALYYLASAWRTVVRVIVFEKPDPELWDLVMLALPILCVRRLLDE</sequence>
<dbReference type="Proteomes" id="UP000015105">
    <property type="component" value="Chromosome 4D"/>
</dbReference>
<dbReference type="AlphaFoldDB" id="A0A453INS3"/>
<dbReference type="Pfam" id="PF04646">
    <property type="entry name" value="DUF604"/>
    <property type="match status" value="1"/>
</dbReference>
<reference evidence="1" key="5">
    <citation type="journal article" date="2021" name="G3 (Bethesda)">
        <title>Aegilops tauschii genome assembly Aet v5.0 features greater sequence contiguity and improved annotation.</title>
        <authorList>
            <person name="Wang L."/>
            <person name="Zhu T."/>
            <person name="Rodriguez J.C."/>
            <person name="Deal K.R."/>
            <person name="Dubcovsky J."/>
            <person name="McGuire P.E."/>
            <person name="Lux T."/>
            <person name="Spannagl M."/>
            <person name="Mayer K.F.X."/>
            <person name="Baldrich P."/>
            <person name="Meyers B.C."/>
            <person name="Huo N."/>
            <person name="Gu Y.Q."/>
            <person name="Zhou H."/>
            <person name="Devos K.M."/>
            <person name="Bennetzen J.L."/>
            <person name="Unver T."/>
            <person name="Budak H."/>
            <person name="Gulick P.J."/>
            <person name="Galiba G."/>
            <person name="Kalapos B."/>
            <person name="Nelson D.R."/>
            <person name="Li P."/>
            <person name="You F.M."/>
            <person name="Luo M.C."/>
            <person name="Dvorak J."/>
        </authorList>
    </citation>
    <scope>NUCLEOTIDE SEQUENCE [LARGE SCALE GENOMIC DNA]</scope>
    <source>
        <strain evidence="1">cv. AL8/78</strain>
    </source>
</reference>
<dbReference type="Gramene" id="AET4Gv20625100.1">
    <property type="protein sequence ID" value="AET4Gv20625100.1"/>
    <property type="gene ID" value="AET4Gv20625100"/>
</dbReference>
<reference evidence="2" key="2">
    <citation type="journal article" date="2017" name="Nat. Plants">
        <title>The Aegilops tauschii genome reveals multiple impacts of transposons.</title>
        <authorList>
            <person name="Zhao G."/>
            <person name="Zou C."/>
            <person name="Li K."/>
            <person name="Wang K."/>
            <person name="Li T."/>
            <person name="Gao L."/>
            <person name="Zhang X."/>
            <person name="Wang H."/>
            <person name="Yang Z."/>
            <person name="Liu X."/>
            <person name="Jiang W."/>
            <person name="Mao L."/>
            <person name="Kong X."/>
            <person name="Jiao Y."/>
            <person name="Jia J."/>
        </authorList>
    </citation>
    <scope>NUCLEOTIDE SEQUENCE [LARGE SCALE GENOMIC DNA]</scope>
    <source>
        <strain evidence="2">cv. AL8/78</strain>
    </source>
</reference>
<name>A0A453INS3_AEGTS</name>
<evidence type="ECO:0000313" key="1">
    <source>
        <dbReference type="EnsemblPlants" id="AET4Gv20625100.1"/>
    </source>
</evidence>
<protein>
    <submittedName>
        <fullName evidence="1">Uncharacterized protein</fullName>
    </submittedName>
</protein>
<accession>A0A453INS3</accession>
<reference evidence="2" key="1">
    <citation type="journal article" date="2014" name="Science">
        <title>Ancient hybridizations among the ancestral genomes of bread wheat.</title>
        <authorList>
            <consortium name="International Wheat Genome Sequencing Consortium,"/>
            <person name="Marcussen T."/>
            <person name="Sandve S.R."/>
            <person name="Heier L."/>
            <person name="Spannagl M."/>
            <person name="Pfeifer M."/>
            <person name="Jakobsen K.S."/>
            <person name="Wulff B.B."/>
            <person name="Steuernagel B."/>
            <person name="Mayer K.F."/>
            <person name="Olsen O.A."/>
        </authorList>
    </citation>
    <scope>NUCLEOTIDE SEQUENCE [LARGE SCALE GENOMIC DNA]</scope>
    <source>
        <strain evidence="2">cv. AL8/78</strain>
    </source>
</reference>